<evidence type="ECO:0000256" key="15">
    <source>
        <dbReference type="ARBA" id="ARBA00023004"/>
    </source>
</evidence>
<dbReference type="Gene3D" id="2.60.120.430">
    <property type="entry name" value="Galactose-binding lectin"/>
    <property type="match status" value="2"/>
</dbReference>
<evidence type="ECO:0000256" key="21">
    <source>
        <dbReference type="SAM" id="Phobius"/>
    </source>
</evidence>
<dbReference type="InterPro" id="IPR036396">
    <property type="entry name" value="Cyt_P450_sf"/>
</dbReference>
<evidence type="ECO:0000256" key="13">
    <source>
        <dbReference type="ARBA" id="ARBA00022989"/>
    </source>
</evidence>
<comment type="subcellular location">
    <subcellularLocation>
        <location evidence="2">Membrane</location>
        <topology evidence="2">Single-pass type I membrane protein</topology>
    </subcellularLocation>
</comment>
<proteinExistence type="inferred from homology"/>
<evidence type="ECO:0000256" key="1">
    <source>
        <dbReference type="ARBA" id="ARBA00001971"/>
    </source>
</evidence>
<keyword evidence="23" id="KW-0675">Receptor</keyword>
<feature type="domain" description="Protein kinase" evidence="22">
    <location>
        <begin position="1126"/>
        <end position="1402"/>
    </location>
</feature>
<keyword evidence="15 19" id="KW-0408">Iron</keyword>
<dbReference type="eggNOG" id="KOG0156">
    <property type="taxonomic scope" value="Eukaryota"/>
</dbReference>
<protein>
    <submittedName>
        <fullName evidence="23">Putative receptor-like protein kinase</fullName>
    </submittedName>
</protein>
<dbReference type="PROSITE" id="PS50011">
    <property type="entry name" value="PROTEIN_KINASE_DOM"/>
    <property type="match status" value="1"/>
</dbReference>
<feature type="binding site" evidence="20">
    <location>
        <position position="1154"/>
    </location>
    <ligand>
        <name>ATP</name>
        <dbReference type="ChEBI" id="CHEBI:30616"/>
    </ligand>
</feature>
<dbReference type="InterPro" id="IPR050651">
    <property type="entry name" value="Plant_Cytochrome_P450_Monoox"/>
</dbReference>
<evidence type="ECO:0000256" key="4">
    <source>
        <dbReference type="ARBA" id="ARBA00022527"/>
    </source>
</evidence>
<keyword evidence="7 21" id="KW-0812">Transmembrane</keyword>
<dbReference type="InterPro" id="IPR002401">
    <property type="entry name" value="Cyt_P450_E_grp-I"/>
</dbReference>
<evidence type="ECO:0000313" key="24">
    <source>
        <dbReference type="Proteomes" id="UP000030645"/>
    </source>
</evidence>
<dbReference type="FunFam" id="2.60.120.430:FF:000005">
    <property type="entry name" value="Putative receptor-like protein kinase"/>
    <property type="match status" value="1"/>
</dbReference>
<evidence type="ECO:0000256" key="16">
    <source>
        <dbReference type="ARBA" id="ARBA00023033"/>
    </source>
</evidence>
<keyword evidence="24" id="KW-1185">Reference proteome</keyword>
<evidence type="ECO:0000256" key="12">
    <source>
        <dbReference type="ARBA" id="ARBA00022840"/>
    </source>
</evidence>
<dbReference type="PROSITE" id="PS00108">
    <property type="entry name" value="PROTEIN_KINASE_ST"/>
    <property type="match status" value="1"/>
</dbReference>
<dbReference type="FunFam" id="2.60.120.430:FF:000013">
    <property type="entry name" value="Putative receptor-like protein kinase"/>
    <property type="match status" value="1"/>
</dbReference>
<keyword evidence="13 21" id="KW-1133">Transmembrane helix</keyword>
<dbReference type="InterPro" id="IPR001128">
    <property type="entry name" value="Cyt_P450"/>
</dbReference>
<dbReference type="InterPro" id="IPR008271">
    <property type="entry name" value="Ser/Thr_kinase_AS"/>
</dbReference>
<feature type="binding site" description="axial binding residue" evidence="19">
    <location>
        <position position="436"/>
    </location>
    <ligand>
        <name>heme</name>
        <dbReference type="ChEBI" id="CHEBI:30413"/>
    </ligand>
    <ligandPart>
        <name>Fe</name>
        <dbReference type="ChEBI" id="CHEBI:18248"/>
    </ligandPart>
</feature>
<dbReference type="InterPro" id="IPR017441">
    <property type="entry name" value="Protein_kinase_ATP_BS"/>
</dbReference>
<dbReference type="GO" id="GO:0004497">
    <property type="term" value="F:monooxygenase activity"/>
    <property type="evidence" value="ECO:0007669"/>
    <property type="project" value="UniProtKB-KW"/>
</dbReference>
<evidence type="ECO:0000256" key="19">
    <source>
        <dbReference type="PIRSR" id="PIRSR602401-1"/>
    </source>
</evidence>
<dbReference type="GO" id="GO:0016705">
    <property type="term" value="F:oxidoreductase activity, acting on paired donors, with incorporation or reduction of molecular oxygen"/>
    <property type="evidence" value="ECO:0007669"/>
    <property type="project" value="InterPro"/>
</dbReference>
<dbReference type="EMBL" id="KE344382">
    <property type="protein sequence ID" value="EXB59540.1"/>
    <property type="molecule type" value="Genomic_DNA"/>
</dbReference>
<evidence type="ECO:0000256" key="18">
    <source>
        <dbReference type="ARBA" id="ARBA00023180"/>
    </source>
</evidence>
<evidence type="ECO:0000313" key="23">
    <source>
        <dbReference type="EMBL" id="EXB59540.1"/>
    </source>
</evidence>
<evidence type="ECO:0000256" key="10">
    <source>
        <dbReference type="ARBA" id="ARBA00022741"/>
    </source>
</evidence>
<dbReference type="FunFam" id="3.30.200.20:FF:000039">
    <property type="entry name" value="receptor-like protein kinase FERONIA"/>
    <property type="match status" value="1"/>
</dbReference>
<dbReference type="FunFam" id="1.10.510.10:FF:000252">
    <property type="entry name" value="Receptor-like protein kinase FERONIA"/>
    <property type="match status" value="1"/>
</dbReference>
<keyword evidence="9" id="KW-0732">Signal</keyword>
<keyword evidence="16" id="KW-0503">Monooxygenase</keyword>
<keyword evidence="11 23" id="KW-0418">Kinase</keyword>
<dbReference type="InterPro" id="IPR021720">
    <property type="entry name" value="Malectin_dom"/>
</dbReference>
<dbReference type="PROSITE" id="PS00107">
    <property type="entry name" value="PROTEIN_KINASE_ATP"/>
    <property type="match status" value="1"/>
</dbReference>
<dbReference type="PROSITE" id="PS00086">
    <property type="entry name" value="CYTOCHROME_P450"/>
    <property type="match status" value="1"/>
</dbReference>
<dbReference type="CDD" id="cd14066">
    <property type="entry name" value="STKc_IRAK"/>
    <property type="match status" value="1"/>
</dbReference>
<evidence type="ECO:0000256" key="17">
    <source>
        <dbReference type="ARBA" id="ARBA00023136"/>
    </source>
</evidence>
<dbReference type="Pfam" id="PF07714">
    <property type="entry name" value="PK_Tyr_Ser-Thr"/>
    <property type="match status" value="1"/>
</dbReference>
<keyword evidence="4" id="KW-0723">Serine/threonine-protein kinase</keyword>
<keyword evidence="12 20" id="KW-0067">ATP-binding</keyword>
<dbReference type="GO" id="GO:0020037">
    <property type="term" value="F:heme binding"/>
    <property type="evidence" value="ECO:0007669"/>
    <property type="project" value="InterPro"/>
</dbReference>
<keyword evidence="18" id="KW-0325">Glycoprotein</keyword>
<comment type="similarity">
    <text evidence="3">Belongs to the cytochrome P450 family.</text>
</comment>
<organism evidence="23 24">
    <name type="scientific">Morus notabilis</name>
    <dbReference type="NCBI Taxonomy" id="981085"/>
    <lineage>
        <taxon>Eukaryota</taxon>
        <taxon>Viridiplantae</taxon>
        <taxon>Streptophyta</taxon>
        <taxon>Embryophyta</taxon>
        <taxon>Tracheophyta</taxon>
        <taxon>Spermatophyta</taxon>
        <taxon>Magnoliopsida</taxon>
        <taxon>eudicotyledons</taxon>
        <taxon>Gunneridae</taxon>
        <taxon>Pentapetalae</taxon>
        <taxon>rosids</taxon>
        <taxon>fabids</taxon>
        <taxon>Rosales</taxon>
        <taxon>Moraceae</taxon>
        <taxon>Moreae</taxon>
        <taxon>Morus</taxon>
    </lineage>
</organism>
<dbReference type="SUPFAM" id="SSF48264">
    <property type="entry name" value="Cytochrome P450"/>
    <property type="match status" value="2"/>
</dbReference>
<keyword evidence="5 19" id="KW-0349">Heme</keyword>
<evidence type="ECO:0000256" key="7">
    <source>
        <dbReference type="ARBA" id="ARBA00022692"/>
    </source>
</evidence>
<dbReference type="Gene3D" id="3.30.200.20">
    <property type="entry name" value="Phosphorylase Kinase, domain 1"/>
    <property type="match status" value="1"/>
</dbReference>
<evidence type="ECO:0000256" key="5">
    <source>
        <dbReference type="ARBA" id="ARBA00022617"/>
    </source>
</evidence>
<dbReference type="InterPro" id="IPR001245">
    <property type="entry name" value="Ser-Thr/Tyr_kinase_cat_dom"/>
</dbReference>
<dbReference type="CDD" id="cd20653">
    <property type="entry name" value="CYP81"/>
    <property type="match status" value="1"/>
</dbReference>
<dbReference type="Pfam" id="PF00067">
    <property type="entry name" value="p450"/>
    <property type="match status" value="2"/>
</dbReference>
<dbReference type="Pfam" id="PF11721">
    <property type="entry name" value="Malectin"/>
    <property type="match status" value="1"/>
</dbReference>
<evidence type="ECO:0000256" key="11">
    <source>
        <dbReference type="ARBA" id="ARBA00022777"/>
    </source>
</evidence>
<dbReference type="PRINTS" id="PR00385">
    <property type="entry name" value="P450"/>
</dbReference>
<dbReference type="InterPro" id="IPR017972">
    <property type="entry name" value="Cyt_P450_CS"/>
</dbReference>
<dbReference type="InterPro" id="IPR000719">
    <property type="entry name" value="Prot_kinase_dom"/>
</dbReference>
<comment type="cofactor">
    <cofactor evidence="1 19">
        <name>heme</name>
        <dbReference type="ChEBI" id="CHEBI:30413"/>
    </cofactor>
</comment>
<evidence type="ECO:0000256" key="2">
    <source>
        <dbReference type="ARBA" id="ARBA00004479"/>
    </source>
</evidence>
<evidence type="ECO:0000259" key="22">
    <source>
        <dbReference type="PROSITE" id="PS50011"/>
    </source>
</evidence>
<dbReference type="SMART" id="SM00220">
    <property type="entry name" value="S_TKc"/>
    <property type="match status" value="1"/>
</dbReference>
<evidence type="ECO:0000256" key="9">
    <source>
        <dbReference type="ARBA" id="ARBA00022729"/>
    </source>
</evidence>
<gene>
    <name evidence="23" type="ORF">L484_009298</name>
</gene>
<dbReference type="Gene3D" id="1.10.630.10">
    <property type="entry name" value="Cytochrome P450"/>
    <property type="match status" value="2"/>
</dbReference>
<dbReference type="GO" id="GO:0005506">
    <property type="term" value="F:iron ion binding"/>
    <property type="evidence" value="ECO:0007669"/>
    <property type="project" value="InterPro"/>
</dbReference>
<reference evidence="24" key="1">
    <citation type="submission" date="2013-01" db="EMBL/GenBank/DDBJ databases">
        <title>Draft Genome Sequence of a Mulberry Tree, Morus notabilis C.K. Schneid.</title>
        <authorList>
            <person name="He N."/>
            <person name="Zhao S."/>
        </authorList>
    </citation>
    <scope>NUCLEOTIDE SEQUENCE</scope>
</reference>
<sequence>MEDPNLILYTSLPLIILLITLKLFLLTKKPQKNLPPSPPALPVIGHLHLLNSPIHRTFRDLSQKYGTIFSLRFGSRRVVVVSSPSAVEECCTKNDVVLANRPPLITAKHISYNYTTIVSSPYGDHWRNLRRIGTLQIFSSSRLNVFRGLRRDEVKRLLRRISQNSLRGSGKVELKSMLSELTLNVIMRMVAGKRYYGDDVSDQDEAKKFKEVIKEVSENGGGANPADFVPILNWIWGGFEKKMKRLAMRTDTILQSLIDEHRSRKESKNTMIDHLLSLQKSQPEYYTDQIIKGFALIMLLAGTDTSSVTLEWAMSNLLNHPSILKKAKAELDAQVGQQHLVEESDLSKLNYLQNIISETLRLYPAVPLLVPHYSSGDCTVGGYDVPRGTVLFINAWAIHRDPKLWEDAESFKPERFENGESESYKLFPFGLGRRSCPGIGLAQRVVGLTLGSLIQCFEWERIGEEEVDMAEGKGLTMPKAVPLEALCKARPIMNVVLSEAVDGARRVIIISSHSAIEECFTKNDVVLANRPPLIVAKHGPPKRRCEALASQISLNSLRGSGKVERKSMFSDLALNIIMTMVAGKRYYGDDVANDDEARKFREIMKEVFENGGAGNPVNFLPILNWIPEGCEKRIKRLAKRTDAFLQSLIEEHRSRKETYNLPDKYFINCGSNQGVSTSRRSFVGDKNSGSVSFTKQNSISVENTNQSQNSNNSTLYNTARVFRQQSSYAFDINDVGNSTNYLVRLHFLVFPSTVDLSSAVFDVSASGFLLLHNFTAKNNTNTPLVKEFYLPINANKKFRIYFTPLESSLAFVNAIEFFPAPPVNFSLGEAIKVGQQQGQKTGSSSVFQTVYRINVGGQEIESNDEIIWRNWDTDDKFLISKGNSKESQFYSNPPNYLSEDGEYVAPALVYQTAREMDVNASGGSNITWGFNVNKSAGHLVRFHFCDIISVSLGVIVFNLYINGNFSKAIDPTDNSTLLATPFHYDFSVGSHGSDVMNIGIGLSKKTTENNAFLNGLEILEIKRGLALTPVENEESGNKKTKAPIVIGSAIGGFALLCILVVGFFKLRRRKMKPVENSSWGQVPPYVGGGSSHSRIADPTINGSPLPNLHLGLKIPFAEIQLATKNFNSKLIIGKGGFGNVYKGTLVNGTKVAVKRSAPGSGQGLPEFQTEITILSKIRHRHLVSLIGYCDERSEMILVYEFVEMGTLRDHLYNPDLPRLSWKQRLEICIGAANGLHYLHKGLSGGIIHRDVKSTNILLDKNHVAKVSDFGLSKSGPLDEFETHVSTNVKGTLGYLDPEYFRTQQLTEKSDVYSFGVVLLEVLCARPAIDTLLPREQMNLAEWAMKCKNKGLLEDIIDPSMKGQINPNSLRKFSETAEKCLEEDSGDRPAMSDVIWDLEYAFQLQQMPVPRQPHEDSTVNSSSAFLRPNVEHLPSVSTTADNDGDNEYGLSNVGDFSEVSASAVFSLLKTDGAK</sequence>
<evidence type="ECO:0000256" key="3">
    <source>
        <dbReference type="ARBA" id="ARBA00010617"/>
    </source>
</evidence>
<evidence type="ECO:0000256" key="8">
    <source>
        <dbReference type="ARBA" id="ARBA00022723"/>
    </source>
</evidence>
<keyword evidence="14" id="KW-0560">Oxidoreductase</keyword>
<dbReference type="GO" id="GO:0004674">
    <property type="term" value="F:protein serine/threonine kinase activity"/>
    <property type="evidence" value="ECO:0007669"/>
    <property type="project" value="UniProtKB-KW"/>
</dbReference>
<dbReference type="eggNOG" id="KOG1187">
    <property type="taxonomic scope" value="Eukaryota"/>
</dbReference>
<dbReference type="GO" id="GO:0016020">
    <property type="term" value="C:membrane"/>
    <property type="evidence" value="ECO:0007669"/>
    <property type="project" value="UniProtKB-SubCell"/>
</dbReference>
<dbReference type="GO" id="GO:0005524">
    <property type="term" value="F:ATP binding"/>
    <property type="evidence" value="ECO:0007669"/>
    <property type="project" value="UniProtKB-UniRule"/>
</dbReference>
<feature type="transmembrane region" description="Helical" evidence="21">
    <location>
        <begin position="942"/>
        <end position="961"/>
    </location>
</feature>
<dbReference type="InterPro" id="IPR011009">
    <property type="entry name" value="Kinase-like_dom_sf"/>
</dbReference>
<keyword evidence="8 19" id="KW-0479">Metal-binding</keyword>
<keyword evidence="17 21" id="KW-0472">Membrane</keyword>
<keyword evidence="6" id="KW-0808">Transferase</keyword>
<dbReference type="Gene3D" id="1.10.510.10">
    <property type="entry name" value="Transferase(Phosphotransferase) domain 1"/>
    <property type="match status" value="1"/>
</dbReference>
<evidence type="ECO:0000256" key="20">
    <source>
        <dbReference type="PROSITE-ProRule" id="PRU10141"/>
    </source>
</evidence>
<feature type="transmembrane region" description="Helical" evidence="21">
    <location>
        <begin position="6"/>
        <end position="25"/>
    </location>
</feature>
<dbReference type="Proteomes" id="UP000030645">
    <property type="component" value="Unassembled WGS sequence"/>
</dbReference>
<evidence type="ECO:0000256" key="6">
    <source>
        <dbReference type="ARBA" id="ARBA00022679"/>
    </source>
</evidence>
<dbReference type="FunFam" id="1.10.630.10:FF:000023">
    <property type="entry name" value="Cytochrome P450 family protein"/>
    <property type="match status" value="1"/>
</dbReference>
<dbReference type="PANTHER" id="PTHR47947">
    <property type="entry name" value="CYTOCHROME P450 82C3-RELATED"/>
    <property type="match status" value="1"/>
</dbReference>
<keyword evidence="10 20" id="KW-0547">Nucleotide-binding</keyword>
<evidence type="ECO:0000256" key="14">
    <source>
        <dbReference type="ARBA" id="ARBA00023002"/>
    </source>
</evidence>
<accession>W9R984</accession>
<name>W9R984_9ROSA</name>
<feature type="transmembrane region" description="Helical" evidence="21">
    <location>
        <begin position="1044"/>
        <end position="1064"/>
    </location>
</feature>
<dbReference type="PANTHER" id="PTHR47947:SF26">
    <property type="entry name" value="CYTOCHROME P450"/>
    <property type="match status" value="1"/>
</dbReference>
<dbReference type="SUPFAM" id="SSF56112">
    <property type="entry name" value="Protein kinase-like (PK-like)"/>
    <property type="match status" value="1"/>
</dbReference>
<dbReference type="PRINTS" id="PR00463">
    <property type="entry name" value="EP450I"/>
</dbReference>